<dbReference type="Gene3D" id="3.40.50.300">
    <property type="entry name" value="P-loop containing nucleotide triphosphate hydrolases"/>
    <property type="match status" value="1"/>
</dbReference>
<dbReference type="InterPro" id="IPR017871">
    <property type="entry name" value="ABC_transporter-like_CS"/>
</dbReference>
<dbReference type="SUPFAM" id="SSF52540">
    <property type="entry name" value="P-loop containing nucleoside triphosphate hydrolases"/>
    <property type="match status" value="1"/>
</dbReference>
<name>A0A6J4S0W8_9ACTN</name>
<evidence type="ECO:0000256" key="3">
    <source>
        <dbReference type="ARBA" id="ARBA00022741"/>
    </source>
</evidence>
<dbReference type="PROSITE" id="PS00211">
    <property type="entry name" value="ABC_TRANSPORTER_1"/>
    <property type="match status" value="1"/>
</dbReference>
<dbReference type="AlphaFoldDB" id="A0A6J4S0W8"/>
<dbReference type="FunFam" id="3.40.50.300:FF:000134">
    <property type="entry name" value="Iron-enterobactin ABC transporter ATP-binding protein"/>
    <property type="match status" value="1"/>
</dbReference>
<accession>A0A6J4S0W8</accession>
<sequence>MNALEVRRLTVSYGGRPVLWDVDATFPAQSLSAIVGPNGAGKSTLLRACVGLVPADAGQALVLGRPAREALGQVAYVPQRNAVDWDFPVTVREVVEMGRYPRAGWFRRLGREHRDVVDAALERVGMIAFAERQIGRLSGGQRQRVFIARALAQETPVLLLDEPFAGVDARTEAALLDLMRDLTADGRSLVLVHHDLGTVRRAFDWALLLNVQALACGRPEEALSDENLARAYGAVAAADLQELDWTR</sequence>
<comment type="similarity">
    <text evidence="1">Belongs to the ABC transporter superfamily.</text>
</comment>
<reference evidence="6" key="1">
    <citation type="submission" date="2020-02" db="EMBL/GenBank/DDBJ databases">
        <authorList>
            <person name="Meier V. D."/>
        </authorList>
    </citation>
    <scope>NUCLEOTIDE SEQUENCE</scope>
    <source>
        <strain evidence="6">AVDCRST_MAG38</strain>
    </source>
</reference>
<feature type="domain" description="ABC transporter" evidence="5">
    <location>
        <begin position="4"/>
        <end position="235"/>
    </location>
</feature>
<dbReference type="InterPro" id="IPR003593">
    <property type="entry name" value="AAA+_ATPase"/>
</dbReference>
<dbReference type="SMART" id="SM00382">
    <property type="entry name" value="AAA"/>
    <property type="match status" value="1"/>
</dbReference>
<evidence type="ECO:0000259" key="5">
    <source>
        <dbReference type="PROSITE" id="PS50893"/>
    </source>
</evidence>
<dbReference type="GO" id="GO:0005524">
    <property type="term" value="F:ATP binding"/>
    <property type="evidence" value="ECO:0007669"/>
    <property type="project" value="UniProtKB-KW"/>
</dbReference>
<dbReference type="EMBL" id="CADCVJ010000203">
    <property type="protein sequence ID" value="CAA9487000.1"/>
    <property type="molecule type" value="Genomic_DNA"/>
</dbReference>
<evidence type="ECO:0000256" key="1">
    <source>
        <dbReference type="ARBA" id="ARBA00005417"/>
    </source>
</evidence>
<dbReference type="PANTHER" id="PTHR42734">
    <property type="entry name" value="METAL TRANSPORT SYSTEM ATP-BINDING PROTEIN TM_0124-RELATED"/>
    <property type="match status" value="1"/>
</dbReference>
<keyword evidence="3" id="KW-0547">Nucleotide-binding</keyword>
<dbReference type="CDD" id="cd03235">
    <property type="entry name" value="ABC_Metallic_Cations"/>
    <property type="match status" value="1"/>
</dbReference>
<dbReference type="InterPro" id="IPR027417">
    <property type="entry name" value="P-loop_NTPase"/>
</dbReference>
<dbReference type="Pfam" id="PF00005">
    <property type="entry name" value="ABC_tran"/>
    <property type="match status" value="1"/>
</dbReference>
<protein>
    <submittedName>
        <fullName evidence="6">Manganese ABC transporter, ATP-binding protein SitB</fullName>
    </submittedName>
</protein>
<dbReference type="InterPro" id="IPR050153">
    <property type="entry name" value="Metal_Ion_Import_ABC"/>
</dbReference>
<organism evidence="6">
    <name type="scientific">uncultured Solirubrobacteraceae bacterium</name>
    <dbReference type="NCBI Taxonomy" id="1162706"/>
    <lineage>
        <taxon>Bacteria</taxon>
        <taxon>Bacillati</taxon>
        <taxon>Actinomycetota</taxon>
        <taxon>Thermoleophilia</taxon>
        <taxon>Solirubrobacterales</taxon>
        <taxon>Solirubrobacteraceae</taxon>
        <taxon>environmental samples</taxon>
    </lineage>
</organism>
<dbReference type="InterPro" id="IPR003439">
    <property type="entry name" value="ABC_transporter-like_ATP-bd"/>
</dbReference>
<dbReference type="PROSITE" id="PS50893">
    <property type="entry name" value="ABC_TRANSPORTER_2"/>
    <property type="match status" value="1"/>
</dbReference>
<proteinExistence type="inferred from homology"/>
<evidence type="ECO:0000256" key="2">
    <source>
        <dbReference type="ARBA" id="ARBA00022448"/>
    </source>
</evidence>
<keyword evidence="2" id="KW-0813">Transport</keyword>
<keyword evidence="4 6" id="KW-0067">ATP-binding</keyword>
<evidence type="ECO:0000313" key="6">
    <source>
        <dbReference type="EMBL" id="CAA9487000.1"/>
    </source>
</evidence>
<dbReference type="PANTHER" id="PTHR42734:SF5">
    <property type="entry name" value="IRON TRANSPORT SYSTEM ATP-BINDING PROTEIN HI_0361-RELATED"/>
    <property type="match status" value="1"/>
</dbReference>
<dbReference type="GO" id="GO:0016887">
    <property type="term" value="F:ATP hydrolysis activity"/>
    <property type="evidence" value="ECO:0007669"/>
    <property type="project" value="InterPro"/>
</dbReference>
<evidence type="ECO:0000256" key="4">
    <source>
        <dbReference type="ARBA" id="ARBA00022840"/>
    </source>
</evidence>
<gene>
    <name evidence="6" type="ORF">AVDCRST_MAG38-2402</name>
</gene>